<keyword evidence="1" id="KW-0175">Coiled coil</keyword>
<dbReference type="PANTHER" id="PTHR34978:SF3">
    <property type="entry name" value="SLR0241 PROTEIN"/>
    <property type="match status" value="1"/>
</dbReference>
<dbReference type="OrthoDB" id="1628901at2"/>
<feature type="region of interest" description="Disordered" evidence="2">
    <location>
        <begin position="330"/>
        <end position="368"/>
    </location>
</feature>
<dbReference type="CDD" id="cd07341">
    <property type="entry name" value="M56_BlaR1_MecR1_like"/>
    <property type="match status" value="1"/>
</dbReference>
<name>A0A845A7B3_9SPHN</name>
<dbReference type="AlphaFoldDB" id="A0A845A7B3"/>
<feature type="coiled-coil region" evidence="1">
    <location>
        <begin position="417"/>
        <end position="462"/>
    </location>
</feature>
<feature type="transmembrane region" description="Helical" evidence="3">
    <location>
        <begin position="293"/>
        <end position="315"/>
    </location>
</feature>
<comment type="caution">
    <text evidence="5">The sequence shown here is derived from an EMBL/GenBank/DDBJ whole genome shotgun (WGS) entry which is preliminary data.</text>
</comment>
<evidence type="ECO:0000313" key="5">
    <source>
        <dbReference type="EMBL" id="MXP24941.1"/>
    </source>
</evidence>
<dbReference type="InterPro" id="IPR052173">
    <property type="entry name" value="Beta-lactam_resp_regulator"/>
</dbReference>
<feature type="transmembrane region" description="Helical" evidence="3">
    <location>
        <begin position="38"/>
        <end position="57"/>
    </location>
</feature>
<reference evidence="5 6" key="1">
    <citation type="submission" date="2019-12" db="EMBL/GenBank/DDBJ databases">
        <title>Genomic-based taxomic classification of the family Erythrobacteraceae.</title>
        <authorList>
            <person name="Xu L."/>
        </authorList>
    </citation>
    <scope>NUCLEOTIDE SEQUENCE [LARGE SCALE GENOMIC DNA]</scope>
    <source>
        <strain evidence="5 6">DSM 18604</strain>
    </source>
</reference>
<dbReference type="EMBL" id="WTYQ01000001">
    <property type="protein sequence ID" value="MXP24941.1"/>
    <property type="molecule type" value="Genomic_DNA"/>
</dbReference>
<dbReference type="RefSeq" id="WP_160738122.1">
    <property type="nucleotide sequence ID" value="NZ_WTYQ01000001.1"/>
</dbReference>
<keyword evidence="3" id="KW-1133">Transmembrane helix</keyword>
<dbReference type="InterPro" id="IPR008756">
    <property type="entry name" value="Peptidase_M56"/>
</dbReference>
<feature type="transmembrane region" description="Helical" evidence="3">
    <location>
        <begin position="104"/>
        <end position="122"/>
    </location>
</feature>
<gene>
    <name evidence="5" type="ORF">GRI39_02625</name>
</gene>
<keyword evidence="3" id="KW-0812">Transmembrane</keyword>
<feature type="compositionally biased region" description="Low complexity" evidence="2">
    <location>
        <begin position="330"/>
        <end position="340"/>
    </location>
</feature>
<evidence type="ECO:0000259" key="4">
    <source>
        <dbReference type="Pfam" id="PF05569"/>
    </source>
</evidence>
<dbReference type="PANTHER" id="PTHR34978">
    <property type="entry name" value="POSSIBLE SENSOR-TRANSDUCER PROTEIN BLAR"/>
    <property type="match status" value="1"/>
</dbReference>
<keyword evidence="6" id="KW-1185">Reference proteome</keyword>
<sequence length="565" mass="61041">MTAHLLDFLLDTFIYSGVLIALVLILRRPVARHFGASYAYALWSLPLLRFLMPPIVLPASFAPAVQATDIAITPAASATFDTGPTVEPVITAQGWLSGWSASDALLSLWLLGALGFLVWRWVSYHQMREQLLADARPVGEAGKVRLVETSAVRSPVAFGVRDQVVALPDLFMAHPDRRARDLAIAHELAHHRGRDLLANIIAQPLLALHWFNPLAWLGWRAMRRDQEAACDARVMAGRNREDRAVYAHVIAGFAKGEHLALAAPMACPVLGEKSIIHRLRSLTMDEISERRRWVARGLIGAGALAIPLTASISYAEARHDHASAEIPAAPTAPEAPAAPEMSDLGSVPEAPPAPADVDDMLSVPPAPPAPGTYTYTYSHNIDPQVLKDIRATAAKSRKIAKAAQIARARGTWSDEDEARFERQMDQMEREMDAQSDRMDAEADRVEAQSDRMAAQAEAAAERAVAISEKAQAKAERQRAVAIAHAASANVRVNTKCSGNGKVTSTSTRNGQAVISICQSAAKSAAVQGLRAARQSISSNGAIPTAQRREAVAEIDQQIAEMSRES</sequence>
<evidence type="ECO:0000313" key="6">
    <source>
        <dbReference type="Proteomes" id="UP000460561"/>
    </source>
</evidence>
<accession>A0A845A7B3</accession>
<evidence type="ECO:0000256" key="1">
    <source>
        <dbReference type="SAM" id="Coils"/>
    </source>
</evidence>
<dbReference type="Proteomes" id="UP000460561">
    <property type="component" value="Unassembled WGS sequence"/>
</dbReference>
<feature type="transmembrane region" description="Helical" evidence="3">
    <location>
        <begin position="6"/>
        <end position="26"/>
    </location>
</feature>
<dbReference type="Pfam" id="PF05569">
    <property type="entry name" value="Peptidase_M56"/>
    <property type="match status" value="1"/>
</dbReference>
<protein>
    <recommendedName>
        <fullName evidence="4">Peptidase M56 domain-containing protein</fullName>
    </recommendedName>
</protein>
<feature type="domain" description="Peptidase M56" evidence="4">
    <location>
        <begin position="8"/>
        <end position="279"/>
    </location>
</feature>
<keyword evidence="3" id="KW-0472">Membrane</keyword>
<proteinExistence type="predicted"/>
<evidence type="ECO:0000256" key="2">
    <source>
        <dbReference type="SAM" id="MobiDB-lite"/>
    </source>
</evidence>
<organism evidence="5 6">
    <name type="scientific">Altericroceibacterium indicum</name>
    <dbReference type="NCBI Taxonomy" id="374177"/>
    <lineage>
        <taxon>Bacteria</taxon>
        <taxon>Pseudomonadati</taxon>
        <taxon>Pseudomonadota</taxon>
        <taxon>Alphaproteobacteria</taxon>
        <taxon>Sphingomonadales</taxon>
        <taxon>Erythrobacteraceae</taxon>
        <taxon>Altericroceibacterium</taxon>
    </lineage>
</organism>
<evidence type="ECO:0000256" key="3">
    <source>
        <dbReference type="SAM" id="Phobius"/>
    </source>
</evidence>